<dbReference type="Proteomes" id="UP000236340">
    <property type="component" value="Unassembled WGS sequence"/>
</dbReference>
<accession>A0A2K2HEP6</accession>
<keyword evidence="1" id="KW-0472">Membrane</keyword>
<evidence type="ECO:0000313" key="3">
    <source>
        <dbReference type="Proteomes" id="UP000236340"/>
    </source>
</evidence>
<feature type="transmembrane region" description="Helical" evidence="1">
    <location>
        <begin position="61"/>
        <end position="79"/>
    </location>
</feature>
<name>A0A2K2HEP6_9BACT</name>
<dbReference type="AlphaFoldDB" id="A0A2K2HEP6"/>
<dbReference type="Pfam" id="PF10028">
    <property type="entry name" value="DUF2270"/>
    <property type="match status" value="1"/>
</dbReference>
<feature type="transmembrane region" description="Helical" evidence="1">
    <location>
        <begin position="151"/>
        <end position="169"/>
    </location>
</feature>
<evidence type="ECO:0000313" key="2">
    <source>
        <dbReference type="EMBL" id="PNU21772.1"/>
    </source>
</evidence>
<dbReference type="EMBL" id="PPFX01000001">
    <property type="protein sequence ID" value="PNU21772.1"/>
    <property type="molecule type" value="Genomic_DNA"/>
</dbReference>
<dbReference type="OrthoDB" id="9815569at2"/>
<evidence type="ECO:0000256" key="1">
    <source>
        <dbReference type="SAM" id="Phobius"/>
    </source>
</evidence>
<feature type="transmembrane region" description="Helical" evidence="1">
    <location>
        <begin position="189"/>
        <end position="209"/>
    </location>
</feature>
<dbReference type="PIRSF" id="PIRSF015000">
    <property type="entry name" value="UCP01500"/>
    <property type="match status" value="1"/>
</dbReference>
<keyword evidence="1" id="KW-1133">Transmembrane helix</keyword>
<comment type="caution">
    <text evidence="2">The sequence shown here is derived from an EMBL/GenBank/DDBJ whole genome shotgun (WGS) entry which is preliminary data.</text>
</comment>
<protein>
    <submittedName>
        <fullName evidence="2">Permease</fullName>
    </submittedName>
</protein>
<keyword evidence="1" id="KW-0812">Transmembrane</keyword>
<dbReference type="InterPro" id="IPR014470">
    <property type="entry name" value="UCP01500"/>
</dbReference>
<dbReference type="RefSeq" id="WP_103113886.1">
    <property type="nucleotide sequence ID" value="NZ_PPFX01000001.1"/>
</dbReference>
<sequence>MTEIPSPQPLSRSEQITAISHYYRAEVQRSLAWRERLDRTTNWAGVTSTAFLGFGFAHPEIHHSIFIFGFAILHILLFIEARRFRFYDAYEYRVRLLNQHFIYDILAHGTLPTDFDAADESYWRAELASDLRYPQYKMSLRAALARRLRSNYIYLFTLLVLAWLVKIWIHPVVATSWSGFVRQGAIGMLPGSFTFGLMGLFFAYLWLLSRLGRKPSGGRDLLHTK</sequence>
<gene>
    <name evidence="2" type="ORF">C2E25_00655</name>
</gene>
<reference evidence="2 3" key="1">
    <citation type="journal article" date="2018" name="Genome Announc.">
        <title>Genome Sequence of Geothermobacter sp. HR-1 Iron Reducer from the Loihi Seamount.</title>
        <authorList>
            <person name="Smith H."/>
            <person name="Abuyen K."/>
            <person name="Tremblay J."/>
            <person name="Savalia P."/>
            <person name="Perez-Rodriguez I."/>
            <person name="Emerson D."/>
            <person name="Tully B."/>
            <person name="Amend J."/>
        </authorList>
    </citation>
    <scope>NUCLEOTIDE SEQUENCE [LARGE SCALE GENOMIC DNA]</scope>
    <source>
        <strain evidence="2 3">HR-1</strain>
    </source>
</reference>
<organism evidence="2 3">
    <name type="scientific">Geothermobacter hydrogeniphilus</name>
    <dbReference type="NCBI Taxonomy" id="1969733"/>
    <lineage>
        <taxon>Bacteria</taxon>
        <taxon>Pseudomonadati</taxon>
        <taxon>Thermodesulfobacteriota</taxon>
        <taxon>Desulfuromonadia</taxon>
        <taxon>Desulfuromonadales</taxon>
        <taxon>Geothermobacteraceae</taxon>
        <taxon>Geothermobacter</taxon>
    </lineage>
</organism>
<proteinExistence type="predicted"/>